<evidence type="ECO:0000313" key="1">
    <source>
        <dbReference type="EMBL" id="KAG9236313.1"/>
    </source>
</evidence>
<dbReference type="Proteomes" id="UP000824998">
    <property type="component" value="Unassembled WGS sequence"/>
</dbReference>
<gene>
    <name evidence="1" type="ORF">BJ875DRAFT_439524</name>
</gene>
<name>A0A9P7YNM0_9HELO</name>
<comment type="caution">
    <text evidence="1">The sequence shown here is derived from an EMBL/GenBank/DDBJ whole genome shotgun (WGS) entry which is preliminary data.</text>
</comment>
<accession>A0A9P7YNM0</accession>
<evidence type="ECO:0000313" key="2">
    <source>
        <dbReference type="Proteomes" id="UP000824998"/>
    </source>
</evidence>
<proteinExistence type="predicted"/>
<sequence>MPAPRTACSSDDPKEEYIFFIWPFFGGEPWVTSHDGFKSPAARPHYPPLELRRGRRYPESAADTAENLFGLYRLAARTAWGLSEFCFVCLERRFRPSTLRPAARRQGKTDRILVARGRLRFEGVRGVLIYFSTVARVFMPASLSLVELRPLDPKDHANLDEVCTQRRRTERAQPHMPPPSRLDPWDSAAVWLWRKHARKHMATARQNATATRASTSTWLGRSPAHVPAFGRLVVDSRLCAVFLPALSWAVFTRSRRLVRDLAPGILRELVSSLEPREVFFAFFSSSSSFFFFFRIPAVGKGGGRGLVVFASNRVLPGENIYEPYRRGKVSADVGLRWNLLVSKALRLPNRRISIFFPRDRGCV</sequence>
<dbReference type="AlphaFoldDB" id="A0A9P7YNM0"/>
<reference evidence="1" key="1">
    <citation type="journal article" date="2021" name="IMA Fungus">
        <title>Genomic characterization of three marine fungi, including Emericellopsis atlantica sp. nov. with signatures of a generalist lifestyle and marine biomass degradation.</title>
        <authorList>
            <person name="Hagestad O.C."/>
            <person name="Hou L."/>
            <person name="Andersen J.H."/>
            <person name="Hansen E.H."/>
            <person name="Altermark B."/>
            <person name="Li C."/>
            <person name="Kuhnert E."/>
            <person name="Cox R.J."/>
            <person name="Crous P.W."/>
            <person name="Spatafora J.W."/>
            <person name="Lail K."/>
            <person name="Amirebrahimi M."/>
            <person name="Lipzen A."/>
            <person name="Pangilinan J."/>
            <person name="Andreopoulos W."/>
            <person name="Hayes R.D."/>
            <person name="Ng V."/>
            <person name="Grigoriev I.V."/>
            <person name="Jackson S.A."/>
            <person name="Sutton T.D.S."/>
            <person name="Dobson A.D.W."/>
            <person name="Rama T."/>
        </authorList>
    </citation>
    <scope>NUCLEOTIDE SEQUENCE</scope>
    <source>
        <strain evidence="1">TRa018bII</strain>
    </source>
</reference>
<keyword evidence="2" id="KW-1185">Reference proteome</keyword>
<protein>
    <submittedName>
        <fullName evidence="1">Uncharacterized protein</fullName>
    </submittedName>
</protein>
<dbReference type="EMBL" id="MU251410">
    <property type="protein sequence ID" value="KAG9236313.1"/>
    <property type="molecule type" value="Genomic_DNA"/>
</dbReference>
<organism evidence="1 2">
    <name type="scientific">Amylocarpus encephaloides</name>
    <dbReference type="NCBI Taxonomy" id="45428"/>
    <lineage>
        <taxon>Eukaryota</taxon>
        <taxon>Fungi</taxon>
        <taxon>Dikarya</taxon>
        <taxon>Ascomycota</taxon>
        <taxon>Pezizomycotina</taxon>
        <taxon>Leotiomycetes</taxon>
        <taxon>Helotiales</taxon>
        <taxon>Helotiales incertae sedis</taxon>
        <taxon>Amylocarpus</taxon>
    </lineage>
</organism>